<dbReference type="Pfam" id="PF20434">
    <property type="entry name" value="BD-FAE"/>
    <property type="match status" value="1"/>
</dbReference>
<comment type="caution">
    <text evidence="3">The sequence shown here is derived from an EMBL/GenBank/DDBJ whole genome shotgun (WGS) entry which is preliminary data.</text>
</comment>
<dbReference type="PANTHER" id="PTHR48081:SF6">
    <property type="entry name" value="PEPTIDASE S9 PROLYL OLIGOPEPTIDASE CATALYTIC DOMAIN-CONTAINING PROTEIN"/>
    <property type="match status" value="1"/>
</dbReference>
<dbReference type="InterPro" id="IPR029058">
    <property type="entry name" value="AB_hydrolase_fold"/>
</dbReference>
<keyword evidence="1" id="KW-0378">Hydrolase</keyword>
<evidence type="ECO:0000256" key="1">
    <source>
        <dbReference type="ARBA" id="ARBA00022801"/>
    </source>
</evidence>
<evidence type="ECO:0000313" key="3">
    <source>
        <dbReference type="EMBL" id="GIN58180.1"/>
    </source>
</evidence>
<dbReference type="SUPFAM" id="SSF53474">
    <property type="entry name" value="alpha/beta-Hydrolases"/>
    <property type="match status" value="1"/>
</dbReference>
<protein>
    <submittedName>
        <fullName evidence="3">Acetylesterase</fullName>
    </submittedName>
</protein>
<dbReference type="Proteomes" id="UP000679950">
    <property type="component" value="Unassembled WGS sequence"/>
</dbReference>
<name>A0ABQ4KJP8_9BACI</name>
<reference evidence="3 4" key="1">
    <citation type="submission" date="2021-03" db="EMBL/GenBank/DDBJ databases">
        <title>Antimicrobial resistance genes in bacteria isolated from Japanese honey, and their potential for conferring macrolide and lincosamide resistance in the American foulbrood pathogen Paenibacillus larvae.</title>
        <authorList>
            <person name="Okamoto M."/>
            <person name="Kumagai M."/>
            <person name="Kanamori H."/>
            <person name="Takamatsu D."/>
        </authorList>
    </citation>
    <scope>NUCLEOTIDE SEQUENCE [LARGE SCALE GENOMIC DNA]</scope>
    <source>
        <strain evidence="3 4">J8TS2</strain>
    </source>
</reference>
<dbReference type="PANTHER" id="PTHR48081">
    <property type="entry name" value="AB HYDROLASE SUPERFAMILY PROTEIN C4A8.06C"/>
    <property type="match status" value="1"/>
</dbReference>
<gene>
    <name evidence="3" type="ORF">J8TS2_24990</name>
</gene>
<dbReference type="RefSeq" id="WP_212966476.1">
    <property type="nucleotide sequence ID" value="NZ_BORB01000020.1"/>
</dbReference>
<proteinExistence type="predicted"/>
<dbReference type="EMBL" id="BORB01000020">
    <property type="protein sequence ID" value="GIN58180.1"/>
    <property type="molecule type" value="Genomic_DNA"/>
</dbReference>
<accession>A0ABQ4KJP8</accession>
<dbReference type="InterPro" id="IPR050300">
    <property type="entry name" value="GDXG_lipolytic_enzyme"/>
</dbReference>
<dbReference type="InterPro" id="IPR049492">
    <property type="entry name" value="BD-FAE-like_dom"/>
</dbReference>
<evidence type="ECO:0000259" key="2">
    <source>
        <dbReference type="Pfam" id="PF20434"/>
    </source>
</evidence>
<keyword evidence="4" id="KW-1185">Reference proteome</keyword>
<sequence>MIHEVIRIQTEQSEAKLYTYVLDNSPEIDQNRKRPAVVICPGGGYVKTSDREAEPVAIRLNAMGFHVFILRYSVAPATFPTALTELATAVAHVRNRAEKWNVDSNKVIVAGFSAGGHLAASLGVFWEKDFLAKSLQVDKAAYKPNGLILSYPVISSGIHAHQGSFDALLGDQHEELREKLSLEKQVNAQTPPTFLWHTFEDAGVPVENSMLFAVALRKHNIPFELHIYPRGGHGLSLANEESMSVQNNFGIQEECQNWIDMAGVWIRNLE</sequence>
<feature type="domain" description="BD-FAE-like" evidence="2">
    <location>
        <begin position="30"/>
        <end position="215"/>
    </location>
</feature>
<dbReference type="Gene3D" id="3.40.50.1820">
    <property type="entry name" value="alpha/beta hydrolase"/>
    <property type="match status" value="1"/>
</dbReference>
<organism evidence="3 4">
    <name type="scientific">Lederbergia ruris</name>
    <dbReference type="NCBI Taxonomy" id="217495"/>
    <lineage>
        <taxon>Bacteria</taxon>
        <taxon>Bacillati</taxon>
        <taxon>Bacillota</taxon>
        <taxon>Bacilli</taxon>
        <taxon>Bacillales</taxon>
        <taxon>Bacillaceae</taxon>
        <taxon>Lederbergia</taxon>
    </lineage>
</organism>
<evidence type="ECO:0000313" key="4">
    <source>
        <dbReference type="Proteomes" id="UP000679950"/>
    </source>
</evidence>